<keyword evidence="3" id="KW-1185">Reference proteome</keyword>
<protein>
    <submittedName>
        <fullName evidence="2">Uncharacterized protein</fullName>
    </submittedName>
</protein>
<sequence>MLKLSLLEFFLRGIPEQFIFICANYVFSNKTIDKKALCISTILLTISSYLIRFLPIHYGVHTILFIITYVLLCVFISKIDIIKAISSALISVIILLICEGINVFVLEKLFKIQIDMVFKEPLSKILYSTPSLLLFGITVFIFHRKFYKKRAYTNVFN</sequence>
<dbReference type="EMBL" id="JAPQER010000004">
    <property type="protein sequence ID" value="MCY6484775.1"/>
    <property type="molecule type" value="Genomic_DNA"/>
</dbReference>
<organism evidence="2 3">
    <name type="scientific">Clostridium aestuarii</name>
    <dbReference type="NCBI Taxonomy" id="338193"/>
    <lineage>
        <taxon>Bacteria</taxon>
        <taxon>Bacillati</taxon>
        <taxon>Bacillota</taxon>
        <taxon>Clostridia</taxon>
        <taxon>Eubacteriales</taxon>
        <taxon>Clostridiaceae</taxon>
        <taxon>Clostridium</taxon>
    </lineage>
</organism>
<feature type="transmembrane region" description="Helical" evidence="1">
    <location>
        <begin position="84"/>
        <end position="105"/>
    </location>
</feature>
<keyword evidence="1" id="KW-0812">Transmembrane</keyword>
<dbReference type="Proteomes" id="UP001078443">
    <property type="component" value="Unassembled WGS sequence"/>
</dbReference>
<feature type="transmembrane region" description="Helical" evidence="1">
    <location>
        <begin position="60"/>
        <end position="77"/>
    </location>
</feature>
<keyword evidence="1" id="KW-0472">Membrane</keyword>
<proteinExistence type="predicted"/>
<dbReference type="RefSeq" id="WP_268041096.1">
    <property type="nucleotide sequence ID" value="NZ_JAPQER010000004.1"/>
</dbReference>
<feature type="transmembrane region" description="Helical" evidence="1">
    <location>
        <begin position="125"/>
        <end position="142"/>
    </location>
</feature>
<name>A0ABT4D3C5_9CLOT</name>
<keyword evidence="1" id="KW-1133">Transmembrane helix</keyword>
<comment type="caution">
    <text evidence="2">The sequence shown here is derived from an EMBL/GenBank/DDBJ whole genome shotgun (WGS) entry which is preliminary data.</text>
</comment>
<accession>A0ABT4D3C5</accession>
<evidence type="ECO:0000313" key="2">
    <source>
        <dbReference type="EMBL" id="MCY6484775.1"/>
    </source>
</evidence>
<evidence type="ECO:0000256" key="1">
    <source>
        <dbReference type="SAM" id="Phobius"/>
    </source>
</evidence>
<reference evidence="2" key="1">
    <citation type="submission" date="2022-12" db="EMBL/GenBank/DDBJ databases">
        <authorList>
            <person name="Wang J."/>
        </authorList>
    </citation>
    <scope>NUCLEOTIDE SEQUENCE</scope>
    <source>
        <strain evidence="2">HY-45-18</strain>
    </source>
</reference>
<evidence type="ECO:0000313" key="3">
    <source>
        <dbReference type="Proteomes" id="UP001078443"/>
    </source>
</evidence>
<gene>
    <name evidence="2" type="ORF">OW763_10530</name>
</gene>